<comment type="caution">
    <text evidence="6">The sequence shown here is derived from an EMBL/GenBank/DDBJ whole genome shotgun (WGS) entry which is preliminary data.</text>
</comment>
<evidence type="ECO:0000256" key="2">
    <source>
        <dbReference type="ARBA" id="ARBA00022801"/>
    </source>
</evidence>
<dbReference type="Gene3D" id="3.40.50.300">
    <property type="entry name" value="P-loop containing nucleotide triphosphate hydrolases"/>
    <property type="match status" value="1"/>
</dbReference>
<accession>A0A023DFU3</accession>
<dbReference type="PANTHER" id="PTHR11472">
    <property type="entry name" value="DNA REPAIR DEAD HELICASE RAD3/XP-D SUBFAMILY MEMBER"/>
    <property type="match status" value="1"/>
</dbReference>
<name>A0A023DFU3_9BACL</name>
<keyword evidence="6" id="KW-0540">Nuclease</keyword>
<dbReference type="Pfam" id="PF13307">
    <property type="entry name" value="Helicase_C_2"/>
    <property type="match status" value="1"/>
</dbReference>
<proteinExistence type="inferred from homology"/>
<dbReference type="GO" id="GO:0016818">
    <property type="term" value="F:hydrolase activity, acting on acid anhydrides, in phosphorus-containing anhydrides"/>
    <property type="evidence" value="ECO:0007669"/>
    <property type="project" value="InterPro"/>
</dbReference>
<evidence type="ECO:0000313" key="6">
    <source>
        <dbReference type="EMBL" id="GAJ40174.1"/>
    </source>
</evidence>
<dbReference type="FunFam" id="3.40.50.300:FF:000437">
    <property type="entry name" value="ATP-dependent DNA helicase DinG"/>
    <property type="match status" value="1"/>
</dbReference>
<protein>
    <submittedName>
        <fullName evidence="6">Putative DnaQ family exonuclease/DinG family helicase</fullName>
    </submittedName>
</protein>
<evidence type="ECO:0000256" key="4">
    <source>
        <dbReference type="ARBA" id="ARBA00038058"/>
    </source>
</evidence>
<dbReference type="GO" id="GO:0003676">
    <property type="term" value="F:nucleic acid binding"/>
    <property type="evidence" value="ECO:0007669"/>
    <property type="project" value="InterPro"/>
</dbReference>
<keyword evidence="6" id="KW-0269">Exonuclease</keyword>
<dbReference type="SMART" id="SM00491">
    <property type="entry name" value="HELICc2"/>
    <property type="match status" value="1"/>
</dbReference>
<evidence type="ECO:0000259" key="5">
    <source>
        <dbReference type="SMART" id="SM00491"/>
    </source>
</evidence>
<dbReference type="GO" id="GO:0004527">
    <property type="term" value="F:exonuclease activity"/>
    <property type="evidence" value="ECO:0007669"/>
    <property type="project" value="UniProtKB-KW"/>
</dbReference>
<keyword evidence="6" id="KW-0347">Helicase</keyword>
<dbReference type="GO" id="GO:0006139">
    <property type="term" value="P:nucleobase-containing compound metabolic process"/>
    <property type="evidence" value="ECO:0007669"/>
    <property type="project" value="InterPro"/>
</dbReference>
<dbReference type="Proteomes" id="UP000023561">
    <property type="component" value="Unassembled WGS sequence"/>
</dbReference>
<dbReference type="PANTHER" id="PTHR11472:SF34">
    <property type="entry name" value="REGULATOR OF TELOMERE ELONGATION HELICASE 1"/>
    <property type="match status" value="1"/>
</dbReference>
<comment type="similarity">
    <text evidence="4">Belongs to the helicase family. DinG subfamily.</text>
</comment>
<dbReference type="GO" id="GO:0003678">
    <property type="term" value="F:DNA helicase activity"/>
    <property type="evidence" value="ECO:0007669"/>
    <property type="project" value="TreeGrafter"/>
</dbReference>
<evidence type="ECO:0000313" key="7">
    <source>
        <dbReference type="Proteomes" id="UP000023561"/>
    </source>
</evidence>
<dbReference type="SUPFAM" id="SSF52540">
    <property type="entry name" value="P-loop containing nucleoside triphosphate hydrolases"/>
    <property type="match status" value="1"/>
</dbReference>
<dbReference type="InterPro" id="IPR045028">
    <property type="entry name" value="DinG/Rad3-like"/>
</dbReference>
<keyword evidence="3" id="KW-0067">ATP-binding</keyword>
<feature type="domain" description="ATP-dependent helicase C-terminal" evidence="5">
    <location>
        <begin position="103"/>
        <end position="237"/>
    </location>
</feature>
<organism evidence="6 7">
    <name type="scientific">Parageobacillus caldoxylosilyticus NBRC 107762</name>
    <dbReference type="NCBI Taxonomy" id="1220594"/>
    <lineage>
        <taxon>Bacteria</taxon>
        <taxon>Bacillati</taxon>
        <taxon>Bacillota</taxon>
        <taxon>Bacilli</taxon>
        <taxon>Bacillales</taxon>
        <taxon>Anoxybacillaceae</taxon>
        <taxon>Saccharococcus</taxon>
    </lineage>
</organism>
<dbReference type="InterPro" id="IPR027417">
    <property type="entry name" value="P-loop_NTPase"/>
</dbReference>
<evidence type="ECO:0000256" key="1">
    <source>
        <dbReference type="ARBA" id="ARBA00022741"/>
    </source>
</evidence>
<dbReference type="InterPro" id="IPR006555">
    <property type="entry name" value="ATP-dep_Helicase_C"/>
</dbReference>
<gene>
    <name evidence="6" type="ORF">GCA01S_033_00190</name>
</gene>
<keyword evidence="2" id="KW-0378">Hydrolase</keyword>
<reference evidence="6 7" key="1">
    <citation type="submission" date="2014-04" db="EMBL/GenBank/DDBJ databases">
        <title>Whole genome shotgun sequence of Geobacillus caldoxylosilyticus NBRC 107762.</title>
        <authorList>
            <person name="Hosoyama A."/>
            <person name="Hosoyama Y."/>
            <person name="Katano-Makiyama Y."/>
            <person name="Tsuchikane K."/>
            <person name="Ohji S."/>
            <person name="Ichikawa N."/>
            <person name="Yamazoe A."/>
            <person name="Fujita N."/>
        </authorList>
    </citation>
    <scope>NUCLEOTIDE SEQUENCE [LARGE SCALE GENOMIC DNA]</scope>
    <source>
        <strain evidence="6 7">NBRC 107762</strain>
    </source>
</reference>
<keyword evidence="1" id="KW-0547">Nucleotide-binding</keyword>
<sequence length="269" mass="30032">MDEFFAERLFMVKKSVVLTSATLTVDGSFAYMVSRLGLSDFYPLCRAIPSPFSYKEQAVLMIPTDLPAISSTALEKYAEAVADGVGRIARKIKGKMLVLFNSYELLKLTAAAMKMEERNEDFVLIAQGVQSGSAAKLTRTFQQFDHAILFGTSNFWEGVDLPGDELTIVVIVRLPFAPPDDPVMEAKSEHIRAVGGDPFYELSLPEAILRFKQGFGRLIRTEKDKGAVFVFDRRLTTASYGKYFLNSLPSLGICEDSLDRLLQKLETWL</sequence>
<dbReference type="AlphaFoldDB" id="A0A023DFU3"/>
<evidence type="ECO:0000256" key="3">
    <source>
        <dbReference type="ARBA" id="ARBA00022840"/>
    </source>
</evidence>
<dbReference type="GO" id="GO:0005524">
    <property type="term" value="F:ATP binding"/>
    <property type="evidence" value="ECO:0007669"/>
    <property type="project" value="UniProtKB-KW"/>
</dbReference>
<dbReference type="EMBL" id="BAWO01000033">
    <property type="protein sequence ID" value="GAJ40174.1"/>
    <property type="molecule type" value="Genomic_DNA"/>
</dbReference>
<keyword evidence="7" id="KW-1185">Reference proteome</keyword>